<organism evidence="5 6">
    <name type="scientific">Candidatus Thiodiazotropha taylori</name>
    <dbReference type="NCBI Taxonomy" id="2792791"/>
    <lineage>
        <taxon>Bacteria</taxon>
        <taxon>Pseudomonadati</taxon>
        <taxon>Pseudomonadota</taxon>
        <taxon>Gammaproteobacteria</taxon>
        <taxon>Chromatiales</taxon>
        <taxon>Sedimenticolaceae</taxon>
        <taxon>Candidatus Thiodiazotropha</taxon>
    </lineage>
</organism>
<keyword evidence="1 2" id="KW-0238">DNA-binding</keyword>
<sequence>MTTPNPSQKSPENGVDPLAERILDTAVRLAEESAWESVRLHHVAAEMGIDLELIHRYYRQKDDLVEAWYDRADRAMLADAALPDYLTLTTRERLHRSIMCWLMSMQRHRRISRDMLLYKFELGHIHLQVLGLLRISRTVQWLLESAQRDAVHLNRVVEEIGLTNIYLASFAHWLSDNSNEAEKTSRLLDRLLGRAEAVARFLTPFSRKVNERYSPVDGEAKTNSAQGVEGSIH</sequence>
<comment type="caution">
    <text evidence="5">The sequence shown here is derived from an EMBL/GenBank/DDBJ whole genome shotgun (WGS) entry which is preliminary data.</text>
</comment>
<evidence type="ECO:0000313" key="6">
    <source>
        <dbReference type="Proteomes" id="UP000770889"/>
    </source>
</evidence>
<dbReference type="PROSITE" id="PS50977">
    <property type="entry name" value="HTH_TETR_2"/>
    <property type="match status" value="1"/>
</dbReference>
<dbReference type="Pfam" id="PF00440">
    <property type="entry name" value="TetR_N"/>
    <property type="match status" value="1"/>
</dbReference>
<protein>
    <submittedName>
        <fullName evidence="5">TetR/AcrR family transcriptional regulator</fullName>
    </submittedName>
</protein>
<feature type="DNA-binding region" description="H-T-H motif" evidence="2">
    <location>
        <begin position="39"/>
        <end position="58"/>
    </location>
</feature>
<dbReference type="SUPFAM" id="SSF46689">
    <property type="entry name" value="Homeodomain-like"/>
    <property type="match status" value="1"/>
</dbReference>
<dbReference type="Gene3D" id="1.10.357.10">
    <property type="entry name" value="Tetracycline Repressor, domain 2"/>
    <property type="match status" value="1"/>
</dbReference>
<accession>A0A944M6K7</accession>
<dbReference type="InterPro" id="IPR009057">
    <property type="entry name" value="Homeodomain-like_sf"/>
</dbReference>
<name>A0A944M6K7_9GAMM</name>
<dbReference type="AlphaFoldDB" id="A0A944M6K7"/>
<evidence type="ECO:0000256" key="1">
    <source>
        <dbReference type="ARBA" id="ARBA00023125"/>
    </source>
</evidence>
<evidence type="ECO:0000256" key="2">
    <source>
        <dbReference type="PROSITE-ProRule" id="PRU00335"/>
    </source>
</evidence>
<gene>
    <name evidence="5" type="ORF">KME65_02080</name>
</gene>
<dbReference type="EMBL" id="JAHHGM010000001">
    <property type="protein sequence ID" value="MBT2987727.1"/>
    <property type="molecule type" value="Genomic_DNA"/>
</dbReference>
<feature type="region of interest" description="Disordered" evidence="3">
    <location>
        <begin position="214"/>
        <end position="233"/>
    </location>
</feature>
<evidence type="ECO:0000313" key="5">
    <source>
        <dbReference type="EMBL" id="MBT2987727.1"/>
    </source>
</evidence>
<dbReference type="Proteomes" id="UP000770889">
    <property type="component" value="Unassembled WGS sequence"/>
</dbReference>
<evidence type="ECO:0000259" key="4">
    <source>
        <dbReference type="PROSITE" id="PS50977"/>
    </source>
</evidence>
<feature type="domain" description="HTH tetR-type" evidence="4">
    <location>
        <begin position="16"/>
        <end position="76"/>
    </location>
</feature>
<dbReference type="GO" id="GO:0003677">
    <property type="term" value="F:DNA binding"/>
    <property type="evidence" value="ECO:0007669"/>
    <property type="project" value="UniProtKB-UniRule"/>
</dbReference>
<evidence type="ECO:0000256" key="3">
    <source>
        <dbReference type="SAM" id="MobiDB-lite"/>
    </source>
</evidence>
<proteinExistence type="predicted"/>
<reference evidence="5 6" key="1">
    <citation type="submission" date="2021-05" db="EMBL/GenBank/DDBJ databases">
        <title>Genetic and Functional Diversity in Clade A Lucinid endosymbionts from the Bahamas.</title>
        <authorList>
            <person name="Giani N.M."/>
            <person name="Engel A.S."/>
            <person name="Campbell B.J."/>
        </authorList>
    </citation>
    <scope>NUCLEOTIDE SEQUENCE [LARGE SCALE GENOMIC DNA]</scope>
    <source>
        <strain evidence="5">LUC16012Gg_MoonRockCtena</strain>
    </source>
</reference>
<dbReference type="InterPro" id="IPR001647">
    <property type="entry name" value="HTH_TetR"/>
</dbReference>